<feature type="region of interest" description="Disordered" evidence="2">
    <location>
        <begin position="565"/>
        <end position="677"/>
    </location>
</feature>
<dbReference type="GO" id="GO:0005737">
    <property type="term" value="C:cytoplasm"/>
    <property type="evidence" value="ECO:0007669"/>
    <property type="project" value="TreeGrafter"/>
</dbReference>
<gene>
    <name evidence="6" type="primary">FHOD3</name>
    <name evidence="6" type="ORF">AOXY_G18111</name>
</gene>
<dbReference type="InterPro" id="IPR014768">
    <property type="entry name" value="GBD/FH3_dom"/>
</dbReference>
<feature type="compositionally biased region" description="Low complexity" evidence="2">
    <location>
        <begin position="1320"/>
        <end position="1344"/>
    </location>
</feature>
<dbReference type="InterPro" id="IPR056771">
    <property type="entry name" value="FH3_FHOD1-3-like"/>
</dbReference>
<dbReference type="InterPro" id="IPR016024">
    <property type="entry name" value="ARM-type_fold"/>
</dbReference>
<feature type="domain" description="GBD/FH3" evidence="4">
    <location>
        <begin position="41"/>
        <end position="423"/>
    </location>
</feature>
<feature type="domain" description="DAD" evidence="3">
    <location>
        <begin position="1394"/>
        <end position="1427"/>
    </location>
</feature>
<protein>
    <submittedName>
        <fullName evidence="6">FH1/FH2 domain-containing protein 1-like isoform X1</fullName>
    </submittedName>
</protein>
<feature type="compositionally biased region" description="Polar residues" evidence="2">
    <location>
        <begin position="1407"/>
        <end position="1417"/>
    </location>
</feature>
<evidence type="ECO:0000256" key="1">
    <source>
        <dbReference type="ARBA" id="ARBA00023203"/>
    </source>
</evidence>
<feature type="domain" description="FH2" evidence="5">
    <location>
        <begin position="917"/>
        <end position="1311"/>
    </location>
</feature>
<feature type="compositionally biased region" description="Basic and acidic residues" evidence="2">
    <location>
        <begin position="700"/>
        <end position="709"/>
    </location>
</feature>
<feature type="compositionally biased region" description="Basic and acidic residues" evidence="2">
    <location>
        <begin position="742"/>
        <end position="754"/>
    </location>
</feature>
<dbReference type="PANTHER" id="PTHR45920:SF2">
    <property type="entry name" value="FH1_FH2 DOMAIN-CONTAINING PROTEIN 1"/>
    <property type="match status" value="1"/>
</dbReference>
<dbReference type="SUPFAM" id="SSF48371">
    <property type="entry name" value="ARM repeat"/>
    <property type="match status" value="1"/>
</dbReference>
<dbReference type="GO" id="GO:0005856">
    <property type="term" value="C:cytoskeleton"/>
    <property type="evidence" value="ECO:0007669"/>
    <property type="project" value="TreeGrafter"/>
</dbReference>
<sequence>MASVVCRVQFLDDMDPFVCTNLPEPRRPPPYTLYEDISLIEQVAGVHKLLESPLKLEDCALQLSPSGNYLDLDLTLSEQKDDLEQFYEDIGKGKKPVLILRTQLSVRVHAILEKLYNSHGPELRRSLFSLKQLFQDDKDLVPEFVISEGLTCLIKVGAEADQNYQNYILRALSQIMLFVDGMNGVINHSETVQWLYTLTGSMHRLVVKTALKLLIVFVEYTESNAQLLIQAVNTVDAKRDTKPWSCLIEILEEKNGADVELLVFTMTLINKTLAALPDQDSFYDLTDCLETQGMETIIHRHMNNKGTDSDLKHQFTLYENALRFEDGELDRALPNVRRDRRKLAPSAEEGRKSRRTSGQNMTEATFTSTTPSSCASPSPTLESSLPSLNRSHRTPLPSDRASSSQDTGSQSLSPAVSPGSGSPTAASNGINFPAAELQQSEGTPSTSSSHRPGPFTRGRSFVSHYVPPLGIGRRSRLSSGQSVSGEASPTSASPAFQDSSPNGSQSDLHCTQPVSEKEGTTSERGIFKLHQTDSAWTEEVCSVNTDKPVLRKFENRFLQSLAATQREKDRKRLSLSKGRLDTLSSQEVSSSPDIVVTSPKGRDPPSGFNEGGELLSAKERQREAASEKEPCSASSSSSSASSTLEREDKTGDRQAAHNDPGQSLLRQSSLEQHSTLSSDKKFMLDMLYSRNKTGALKTPQEAEKVREQEDVQEGEEEKEPGEGRKPSSKARLASRISDLEPPYERSEESQQRLEIESMAGSVRVAKERLSEEQQQQPRTLRAQYSIDAEINSKNLEKTHMTPLLRDGECMWDQLETHSRKLKIKDLDFSDLLEDEDIDVLDIGVYDSGLQTGVRSPSSPTPLGSTGTLPPPPPLPSSWPDRHVSHTSAPPPPGSGDLSCPSPTSTPRPVHAPSLKTEDSAFAKKRKTVKLFWKELKQSESPRKCTFGRGTVWASLDKVTVDTAKLEHLFESKAKELPTAKKGAEIKKQTIVVLDPKRSNAINIGMTVLPPVHIIKTAVLNFDEFAINKEGIEKILTMVPTDEEKQRIQEAQLANPDIPLGTAEQFLLVLSSISGLTARLQLWAFKLDYESMEKEIAEPLFDLKLGMEQLAKNKTFKNILATLLAIGNFLNCSNAKGFELSYLEKVTEVKDTVHRQSLLYHTANFVVENFTETSDVYSEIAAITRSAKVDFDQLSESLVQLERKCKTSWDNLKVIAKHESKAALKNKLTEFLKDCTERIIILKVVHRRIINRFHSFLLYLGQPSHSVRDMKVTQFCRIISEFALEYRTTRERALQQRQKRAAYRERNKTRGKMITETEKFSGAAGPPESSPAPVSAPSSQQQQGQADEEHENMKNLLIPSGEPSGSRRSRGYCSLGRTSPSNSTVSKEDSSGSQDDATDEIMDRLVKSVTQNPNQRPSTPKERKRSRANRKSLRRTLKSGLTPEVVQALGLTSEV</sequence>
<dbReference type="InterPro" id="IPR041387">
    <property type="entry name" value="FHOD1_GBD_N"/>
</dbReference>
<evidence type="ECO:0000313" key="6">
    <source>
        <dbReference type="EMBL" id="KAK1161883.1"/>
    </source>
</evidence>
<feature type="compositionally biased region" description="Low complexity" evidence="2">
    <location>
        <begin position="632"/>
        <end position="642"/>
    </location>
</feature>
<feature type="compositionally biased region" description="Basic and acidic residues" evidence="2">
    <location>
        <begin position="644"/>
        <end position="656"/>
    </location>
</feature>
<keyword evidence="1" id="KW-0009">Actin-binding</keyword>
<dbReference type="SUPFAM" id="SSF101447">
    <property type="entry name" value="Formin homology 2 domain (FH2 domain)"/>
    <property type="match status" value="1"/>
</dbReference>
<dbReference type="PROSITE" id="PS51444">
    <property type="entry name" value="FH2"/>
    <property type="match status" value="1"/>
</dbReference>
<feature type="region of interest" description="Disordered" evidence="2">
    <location>
        <begin position="763"/>
        <end position="782"/>
    </location>
</feature>
<dbReference type="EMBL" id="JAGXEW010000017">
    <property type="protein sequence ID" value="KAK1161883.1"/>
    <property type="molecule type" value="Genomic_DNA"/>
</dbReference>
<evidence type="ECO:0000259" key="4">
    <source>
        <dbReference type="PROSITE" id="PS51232"/>
    </source>
</evidence>
<evidence type="ECO:0000256" key="2">
    <source>
        <dbReference type="SAM" id="MobiDB-lite"/>
    </source>
</evidence>
<feature type="compositionally biased region" description="Polar residues" evidence="2">
    <location>
        <begin position="1375"/>
        <end position="1394"/>
    </location>
</feature>
<dbReference type="PANTHER" id="PTHR45920">
    <property type="entry name" value="FORMIN HOMOLOGY 2 DOMAIN CONTAINING, ISOFORM I"/>
    <property type="match status" value="1"/>
</dbReference>
<dbReference type="Proteomes" id="UP001230051">
    <property type="component" value="Unassembled WGS sequence"/>
</dbReference>
<evidence type="ECO:0000259" key="3">
    <source>
        <dbReference type="PROSITE" id="PS51231"/>
    </source>
</evidence>
<dbReference type="InterPro" id="IPR015425">
    <property type="entry name" value="FH2_Formin"/>
</dbReference>
<proteinExistence type="predicted"/>
<evidence type="ECO:0000259" key="5">
    <source>
        <dbReference type="PROSITE" id="PS51444"/>
    </source>
</evidence>
<dbReference type="SMART" id="SM00498">
    <property type="entry name" value="FH2"/>
    <property type="match status" value="1"/>
</dbReference>
<feature type="compositionally biased region" description="Basic and acidic residues" evidence="2">
    <location>
        <begin position="1301"/>
        <end position="1318"/>
    </location>
</feature>
<feature type="compositionally biased region" description="Low complexity" evidence="2">
    <location>
        <begin position="855"/>
        <end position="867"/>
    </location>
</feature>
<feature type="region of interest" description="Disordered" evidence="2">
    <location>
        <begin position="692"/>
        <end position="754"/>
    </location>
</feature>
<feature type="compositionally biased region" description="Polar residues" evidence="2">
    <location>
        <begin position="582"/>
        <end position="592"/>
    </location>
</feature>
<reference evidence="6" key="1">
    <citation type="submission" date="2022-02" db="EMBL/GenBank/DDBJ databases">
        <title>Atlantic sturgeon de novo genome assembly.</title>
        <authorList>
            <person name="Stock M."/>
            <person name="Klopp C."/>
            <person name="Guiguen Y."/>
            <person name="Cabau C."/>
            <person name="Parinello H."/>
            <person name="Santidrian Yebra-Pimentel E."/>
            <person name="Kuhl H."/>
            <person name="Dirks R.P."/>
            <person name="Guessner J."/>
            <person name="Wuertz S."/>
            <person name="Du K."/>
            <person name="Schartl M."/>
        </authorList>
    </citation>
    <scope>NUCLEOTIDE SEQUENCE</scope>
    <source>
        <strain evidence="6">STURGEONOMICS-FGT-2020</strain>
        <tissue evidence="6">Whole blood</tissue>
    </source>
</reference>
<dbReference type="InterPro" id="IPR014767">
    <property type="entry name" value="DAD_dom"/>
</dbReference>
<dbReference type="GO" id="GO:0051015">
    <property type="term" value="F:actin filament binding"/>
    <property type="evidence" value="ECO:0007669"/>
    <property type="project" value="TreeGrafter"/>
</dbReference>
<feature type="compositionally biased region" description="Basic and acidic residues" evidence="2">
    <location>
        <begin position="616"/>
        <end position="630"/>
    </location>
</feature>
<feature type="compositionally biased region" description="Low complexity" evidence="2">
    <location>
        <begin position="402"/>
        <end position="413"/>
    </location>
</feature>
<feature type="region of interest" description="Disordered" evidence="2">
    <location>
        <begin position="849"/>
        <end position="918"/>
    </location>
</feature>
<dbReference type="Pfam" id="PF02181">
    <property type="entry name" value="FH2"/>
    <property type="match status" value="1"/>
</dbReference>
<dbReference type="PROSITE" id="PS51232">
    <property type="entry name" value="GBD_FH3"/>
    <property type="match status" value="1"/>
</dbReference>
<feature type="region of interest" description="Disordered" evidence="2">
    <location>
        <begin position="335"/>
        <end position="525"/>
    </location>
</feature>
<feature type="compositionally biased region" description="Polar residues" evidence="2">
    <location>
        <begin position="660"/>
        <end position="677"/>
    </location>
</feature>
<feature type="compositionally biased region" description="Polar residues" evidence="2">
    <location>
        <begin position="477"/>
        <end position="514"/>
    </location>
</feature>
<dbReference type="FunFam" id="1.25.10.10:FF:000056">
    <property type="entry name" value="FH1/FH2 domain-containing protein 3 isoform X1"/>
    <property type="match status" value="1"/>
</dbReference>
<dbReference type="InterPro" id="IPR042201">
    <property type="entry name" value="FH2_Formin_sf"/>
</dbReference>
<name>A0AAD8FZF6_ACIOX</name>
<feature type="compositionally biased region" description="Acidic residues" evidence="2">
    <location>
        <begin position="710"/>
        <end position="719"/>
    </location>
</feature>
<dbReference type="Gene3D" id="1.20.58.2220">
    <property type="entry name" value="Formin, FH2 domain"/>
    <property type="match status" value="1"/>
</dbReference>
<dbReference type="Pfam" id="PF24959">
    <property type="entry name" value="FH3_FHOD1-3"/>
    <property type="match status" value="1"/>
</dbReference>
<feature type="compositionally biased region" description="Polar residues" evidence="2">
    <location>
        <begin position="419"/>
        <end position="430"/>
    </location>
</feature>
<dbReference type="GO" id="GO:0030866">
    <property type="term" value="P:cortical actin cytoskeleton organization"/>
    <property type="evidence" value="ECO:0007669"/>
    <property type="project" value="TreeGrafter"/>
</dbReference>
<evidence type="ECO:0000313" key="7">
    <source>
        <dbReference type="Proteomes" id="UP001230051"/>
    </source>
</evidence>
<feature type="compositionally biased region" description="Basic residues" evidence="2">
    <location>
        <begin position="1421"/>
        <end position="1436"/>
    </location>
</feature>
<feature type="compositionally biased region" description="Polar residues" evidence="2">
    <location>
        <begin position="437"/>
        <end position="450"/>
    </location>
</feature>
<comment type="caution">
    <text evidence="6">The sequence shown here is derived from an EMBL/GenBank/DDBJ whole genome shotgun (WGS) entry which is preliminary data.</text>
</comment>
<accession>A0AAD8FZF6</accession>
<keyword evidence="7" id="KW-1185">Reference proteome</keyword>
<dbReference type="Gene3D" id="1.25.10.10">
    <property type="entry name" value="Leucine-rich Repeat Variant"/>
    <property type="match status" value="1"/>
</dbReference>
<dbReference type="InterPro" id="IPR011989">
    <property type="entry name" value="ARM-like"/>
</dbReference>
<dbReference type="PROSITE" id="PS51231">
    <property type="entry name" value="DAD"/>
    <property type="match status" value="1"/>
</dbReference>
<feature type="region of interest" description="Disordered" evidence="2">
    <location>
        <begin position="1296"/>
        <end position="1440"/>
    </location>
</feature>
<dbReference type="Pfam" id="PF18382">
    <property type="entry name" value="Formin_GBD_N"/>
    <property type="match status" value="1"/>
</dbReference>
<feature type="compositionally biased region" description="Low complexity" evidence="2">
    <location>
        <begin position="365"/>
        <end position="388"/>
    </location>
</feature>
<organism evidence="6 7">
    <name type="scientific">Acipenser oxyrinchus oxyrinchus</name>
    <dbReference type="NCBI Taxonomy" id="40147"/>
    <lineage>
        <taxon>Eukaryota</taxon>
        <taxon>Metazoa</taxon>
        <taxon>Chordata</taxon>
        <taxon>Craniata</taxon>
        <taxon>Vertebrata</taxon>
        <taxon>Euteleostomi</taxon>
        <taxon>Actinopterygii</taxon>
        <taxon>Chondrostei</taxon>
        <taxon>Acipenseriformes</taxon>
        <taxon>Acipenseridae</taxon>
        <taxon>Acipenser</taxon>
    </lineage>
</organism>